<dbReference type="Gene3D" id="3.40.50.1820">
    <property type="entry name" value="alpha/beta hydrolase"/>
    <property type="match status" value="1"/>
</dbReference>
<dbReference type="EMBL" id="AP014548">
    <property type="protein sequence ID" value="BAO56658.1"/>
    <property type="molecule type" value="Genomic_DNA"/>
</dbReference>
<reference evidence="1 2" key="1">
    <citation type="journal article" date="2014" name="Proc. Natl. Acad. Sci. U.S.A.">
        <title>Functional characterization of flavobacteria rhodopsins reveals a unique class of light-driven chloride pump in bacteria.</title>
        <authorList>
            <person name="Yoshizawa S."/>
            <person name="Kumagai Y."/>
            <person name="Kim H."/>
            <person name="Ogura Y."/>
            <person name="Hayashi T."/>
            <person name="Iwasaki W."/>
            <person name="DeLong E.F."/>
            <person name="Kogure K."/>
        </authorList>
    </citation>
    <scope>NUCLEOTIDE SEQUENCE [LARGE SCALE GENOMIC DNA]</scope>
    <source>
        <strain evidence="1 2">S1-08</strain>
    </source>
</reference>
<accession>W8VWV4</accession>
<dbReference type="HOGENOM" id="CLU_105002_0_0_10"/>
<keyword evidence="2" id="KW-1185">Reference proteome</keyword>
<dbReference type="AlphaFoldDB" id="W8VWV4"/>
<gene>
    <name evidence="1" type="ORF">NMS_2649</name>
</gene>
<dbReference type="SUPFAM" id="SSF53474">
    <property type="entry name" value="alpha/beta-Hydrolases"/>
    <property type="match status" value="1"/>
</dbReference>
<dbReference type="KEGG" id="nmf:NMS_2649"/>
<protein>
    <submittedName>
        <fullName evidence="1">Conserved hyperthetical protein</fullName>
    </submittedName>
</protein>
<proteinExistence type="predicted"/>
<dbReference type="Proteomes" id="UP000031760">
    <property type="component" value="Chromosome"/>
</dbReference>
<name>W8VWV4_9FLAO</name>
<dbReference type="STRING" id="1454201.NMS_2649"/>
<evidence type="ECO:0000313" key="1">
    <source>
        <dbReference type="EMBL" id="BAO56658.1"/>
    </source>
</evidence>
<organism evidence="1 2">
    <name type="scientific">Nonlabens marinus S1-08</name>
    <dbReference type="NCBI Taxonomy" id="1454201"/>
    <lineage>
        <taxon>Bacteria</taxon>
        <taxon>Pseudomonadati</taxon>
        <taxon>Bacteroidota</taxon>
        <taxon>Flavobacteriia</taxon>
        <taxon>Flavobacteriales</taxon>
        <taxon>Flavobacteriaceae</taxon>
        <taxon>Nonlabens</taxon>
    </lineage>
</organism>
<dbReference type="InterPro" id="IPR029058">
    <property type="entry name" value="AB_hydrolase_fold"/>
</dbReference>
<evidence type="ECO:0000313" key="2">
    <source>
        <dbReference type="Proteomes" id="UP000031760"/>
    </source>
</evidence>
<sequence length="210" mass="24394">MPGMAASPLIYENIALPVGQFEVHHLDWLLPESKEPLDHYCRRLMKGIHHERPVLVGVSFGGVIVQELAKLIEVEKLIIISSVKSTQEFPRRMRVSKKTGLHKLLPTSLIANFDWWSKFGRGIAPKKMELYKRYLNMNNQRYLDWALDTMIKWDQTTPLKGIVHIHGDQDHIFPIKYIKDCITVKGGTHVMIINRYRWFNENLPEIIAGK</sequence>